<name>A0ABY1PFS1_9FLAO</name>
<gene>
    <name evidence="1" type="ORF">SAMN06264346_11586</name>
</gene>
<reference evidence="1 2" key="1">
    <citation type="submission" date="2017-05" db="EMBL/GenBank/DDBJ databases">
        <authorList>
            <person name="Varghese N."/>
            <person name="Submissions S."/>
        </authorList>
    </citation>
    <scope>NUCLEOTIDE SEQUENCE [LARGE SCALE GENOMIC DNA]</scope>
    <source>
        <strain evidence="1 2">DSM 28214</strain>
    </source>
</reference>
<dbReference type="Proteomes" id="UP001157960">
    <property type="component" value="Unassembled WGS sequence"/>
</dbReference>
<protein>
    <submittedName>
        <fullName evidence="1">Uncharacterized protein</fullName>
    </submittedName>
</protein>
<proteinExistence type="predicted"/>
<dbReference type="EMBL" id="FXTZ01000015">
    <property type="protein sequence ID" value="SMP32820.1"/>
    <property type="molecule type" value="Genomic_DNA"/>
</dbReference>
<keyword evidence="2" id="KW-1185">Reference proteome</keyword>
<sequence length="37" mass="4228">MESGSQAVVFLLFLERNSVSNTNNKIDTFFLNFCNVQ</sequence>
<accession>A0ABY1PFS1</accession>
<comment type="caution">
    <text evidence="1">The sequence shown here is derived from an EMBL/GenBank/DDBJ whole genome shotgun (WGS) entry which is preliminary data.</text>
</comment>
<organism evidence="1 2">
    <name type="scientific">Chryseobacterium profundimaris</name>
    <dbReference type="NCBI Taxonomy" id="1387275"/>
    <lineage>
        <taxon>Bacteria</taxon>
        <taxon>Pseudomonadati</taxon>
        <taxon>Bacteroidota</taxon>
        <taxon>Flavobacteriia</taxon>
        <taxon>Flavobacteriales</taxon>
        <taxon>Weeksellaceae</taxon>
        <taxon>Chryseobacterium group</taxon>
        <taxon>Chryseobacterium</taxon>
    </lineage>
</organism>
<evidence type="ECO:0000313" key="1">
    <source>
        <dbReference type="EMBL" id="SMP32820.1"/>
    </source>
</evidence>
<evidence type="ECO:0000313" key="2">
    <source>
        <dbReference type="Proteomes" id="UP001157960"/>
    </source>
</evidence>